<dbReference type="Pfam" id="PF02580">
    <property type="entry name" value="Tyr_Deacylase"/>
    <property type="match status" value="1"/>
</dbReference>
<evidence type="ECO:0000313" key="3">
    <source>
        <dbReference type="EMBL" id="AWL09634.1"/>
    </source>
</evidence>
<dbReference type="RefSeq" id="WP_109323306.1">
    <property type="nucleotide sequence ID" value="NZ_CP029346.1"/>
</dbReference>
<dbReference type="PANTHER" id="PTHR10472">
    <property type="entry name" value="D-TYROSYL-TRNA TYR DEACYLASE"/>
    <property type="match status" value="1"/>
</dbReference>
<evidence type="ECO:0000256" key="2">
    <source>
        <dbReference type="HAMAP-Rule" id="MF_00518"/>
    </source>
</evidence>
<dbReference type="NCBIfam" id="TIGR00256">
    <property type="entry name" value="D-aminoacyl-tRNA deacylase"/>
    <property type="match status" value="1"/>
</dbReference>
<dbReference type="GO" id="GO:0051500">
    <property type="term" value="F:D-tyrosyl-tRNA(Tyr) deacylase activity"/>
    <property type="evidence" value="ECO:0007669"/>
    <property type="project" value="TreeGrafter"/>
</dbReference>
<dbReference type="FunFam" id="3.50.80.10:FF:000001">
    <property type="entry name" value="D-aminoacyl-tRNA deacylase"/>
    <property type="match status" value="1"/>
</dbReference>
<dbReference type="GO" id="GO:0106026">
    <property type="term" value="F:Gly-tRNA(Ala) deacylase activity"/>
    <property type="evidence" value="ECO:0007669"/>
    <property type="project" value="UniProtKB-UniRule"/>
</dbReference>
<comment type="subcellular location">
    <subcellularLocation>
        <location evidence="2">Cytoplasm</location>
    </subcellularLocation>
</comment>
<dbReference type="Proteomes" id="UP000245468">
    <property type="component" value="Chromosome"/>
</dbReference>
<dbReference type="OrthoDB" id="9801395at2"/>
<dbReference type="HAMAP" id="MF_00518">
    <property type="entry name" value="Deacylase_Dtd"/>
    <property type="match status" value="1"/>
</dbReference>
<sequence>MLAVIQRVSEAKVEIDGQINAQIQQGFLILLGIHQSDTEADCQYLANKISSLRIFSDAEGKMNLDIKAVDGRIILVSQFTLIAQTKKGNRPSFIEAARPEQAIPLYEQLIELMENKLGFPIQTGQFGADMQVSLVNDGPVTIIIDSQQPNS</sequence>
<dbReference type="GO" id="GO:0043908">
    <property type="term" value="F:Ser(Gly)-tRNA(Ala) hydrolase activity"/>
    <property type="evidence" value="ECO:0007669"/>
    <property type="project" value="UniProtKB-UniRule"/>
</dbReference>
<dbReference type="CDD" id="cd00563">
    <property type="entry name" value="Dtyr_deacylase"/>
    <property type="match status" value="1"/>
</dbReference>
<keyword evidence="2" id="KW-0694">RNA-binding</keyword>
<name>A0A2S2DW33_9BACT</name>
<accession>A0A2S2DW33</accession>
<keyword evidence="2" id="KW-0963">Cytoplasm</keyword>
<dbReference type="GO" id="GO:0019478">
    <property type="term" value="P:D-amino acid catabolic process"/>
    <property type="evidence" value="ECO:0007669"/>
    <property type="project" value="UniProtKB-UniRule"/>
</dbReference>
<dbReference type="GO" id="GO:0005737">
    <property type="term" value="C:cytoplasm"/>
    <property type="evidence" value="ECO:0007669"/>
    <property type="project" value="UniProtKB-SubCell"/>
</dbReference>
<evidence type="ECO:0000256" key="1">
    <source>
        <dbReference type="ARBA" id="ARBA00009673"/>
    </source>
</evidence>
<feature type="short sequence motif" description="Gly-cisPro motif, important for rejection of L-amino acids" evidence="2">
    <location>
        <begin position="138"/>
        <end position="139"/>
    </location>
</feature>
<protein>
    <recommendedName>
        <fullName evidence="2">D-aminoacyl-tRNA deacylase</fullName>
        <shortName evidence="2">DTD</shortName>
        <ecNumber evidence="2">3.1.1.96</ecNumber>
    </recommendedName>
    <alternativeName>
        <fullName evidence="2">Gly-tRNA(Ala) deacylase</fullName>
        <ecNumber evidence="2">3.1.1.-</ecNumber>
    </alternativeName>
</protein>
<evidence type="ECO:0000313" key="4">
    <source>
        <dbReference type="Proteomes" id="UP000245468"/>
    </source>
</evidence>
<comment type="similarity">
    <text evidence="1 2">Belongs to the DTD family.</text>
</comment>
<comment type="catalytic activity">
    <reaction evidence="2">
        <text>a D-aminoacyl-tRNA + H2O = a tRNA + a D-alpha-amino acid + H(+)</text>
        <dbReference type="Rhea" id="RHEA:13953"/>
        <dbReference type="Rhea" id="RHEA-COMP:10123"/>
        <dbReference type="Rhea" id="RHEA-COMP:10124"/>
        <dbReference type="ChEBI" id="CHEBI:15377"/>
        <dbReference type="ChEBI" id="CHEBI:15378"/>
        <dbReference type="ChEBI" id="CHEBI:59871"/>
        <dbReference type="ChEBI" id="CHEBI:78442"/>
        <dbReference type="ChEBI" id="CHEBI:79333"/>
        <dbReference type="EC" id="3.1.1.96"/>
    </reaction>
</comment>
<comment type="domain">
    <text evidence="2">A Gly-cisPro motif from one monomer fits into the active site of the other monomer to allow specific chiral rejection of L-amino acids.</text>
</comment>
<dbReference type="EC" id="3.1.1.96" evidence="2"/>
<organism evidence="3 4">
    <name type="scientific">Aquirufa nivalisilvae</name>
    <dbReference type="NCBI Taxonomy" id="2516557"/>
    <lineage>
        <taxon>Bacteria</taxon>
        <taxon>Pseudomonadati</taxon>
        <taxon>Bacteroidota</taxon>
        <taxon>Cytophagia</taxon>
        <taxon>Cytophagales</taxon>
        <taxon>Flectobacillaceae</taxon>
        <taxon>Aquirufa</taxon>
    </lineage>
</organism>
<dbReference type="KEGG" id="psez:HME7025_01782"/>
<gene>
    <name evidence="3" type="primary">dtd1</name>
    <name evidence="2" type="synonym">dtd</name>
    <name evidence="3" type="ORF">HME7025_01782</name>
</gene>
<comment type="catalytic activity">
    <reaction evidence="2">
        <text>glycyl-tRNA(Ala) + H2O = tRNA(Ala) + glycine + H(+)</text>
        <dbReference type="Rhea" id="RHEA:53744"/>
        <dbReference type="Rhea" id="RHEA-COMP:9657"/>
        <dbReference type="Rhea" id="RHEA-COMP:13640"/>
        <dbReference type="ChEBI" id="CHEBI:15377"/>
        <dbReference type="ChEBI" id="CHEBI:15378"/>
        <dbReference type="ChEBI" id="CHEBI:57305"/>
        <dbReference type="ChEBI" id="CHEBI:78442"/>
        <dbReference type="ChEBI" id="CHEBI:78522"/>
    </reaction>
</comment>
<comment type="subunit">
    <text evidence="2">Homodimer.</text>
</comment>
<dbReference type="AlphaFoldDB" id="A0A2S2DW33"/>
<dbReference type="InterPro" id="IPR023509">
    <property type="entry name" value="DTD-like_sf"/>
</dbReference>
<comment type="function">
    <text evidence="2">An aminoacyl-tRNA editing enzyme that deacylates mischarged D-aminoacyl-tRNAs. Also deacylates mischarged glycyl-tRNA(Ala), protecting cells against glycine mischarging by AlaRS. Acts via tRNA-based rather than protein-based catalysis; rejects L-amino acids rather than detecting D-amino acids in the active site. By recycling D-aminoacyl-tRNA to D-amino acids and free tRNA molecules, this enzyme counteracts the toxicity associated with the formation of D-aminoacyl-tRNA entities in vivo and helps enforce protein L-homochirality.</text>
</comment>
<dbReference type="Gene3D" id="3.50.80.10">
    <property type="entry name" value="D-tyrosyl-tRNA(Tyr) deacylase"/>
    <property type="match status" value="1"/>
</dbReference>
<reference evidence="4" key="1">
    <citation type="submission" date="2018-05" db="EMBL/GenBank/DDBJ databases">
        <title>Pseudarcicella sp. HME7025 Genome sequencing and assembly.</title>
        <authorList>
            <person name="Kim H."/>
            <person name="Kang H."/>
            <person name="Joh K."/>
        </authorList>
    </citation>
    <scope>NUCLEOTIDE SEQUENCE [LARGE SCALE GENOMIC DNA]</scope>
    <source>
        <strain evidence="4">HME7025</strain>
    </source>
</reference>
<dbReference type="GO" id="GO:0000049">
    <property type="term" value="F:tRNA binding"/>
    <property type="evidence" value="ECO:0007669"/>
    <property type="project" value="UniProtKB-UniRule"/>
</dbReference>
<dbReference type="InterPro" id="IPR003732">
    <property type="entry name" value="Daa-tRNA_deacyls_DTD"/>
</dbReference>
<proteinExistence type="inferred from homology"/>
<dbReference type="SUPFAM" id="SSF69500">
    <property type="entry name" value="DTD-like"/>
    <property type="match status" value="1"/>
</dbReference>
<keyword evidence="2" id="KW-0820">tRNA-binding</keyword>
<dbReference type="PANTHER" id="PTHR10472:SF5">
    <property type="entry name" value="D-AMINOACYL-TRNA DEACYLASE 1"/>
    <property type="match status" value="1"/>
</dbReference>
<dbReference type="EMBL" id="CP029346">
    <property type="protein sequence ID" value="AWL09634.1"/>
    <property type="molecule type" value="Genomic_DNA"/>
</dbReference>
<keyword evidence="4" id="KW-1185">Reference proteome</keyword>
<dbReference type="EC" id="3.1.1.-" evidence="2"/>
<keyword evidence="2 3" id="KW-0378">Hydrolase</keyword>